<evidence type="ECO:0000313" key="1">
    <source>
        <dbReference type="EMBL" id="NYF57877.1"/>
    </source>
</evidence>
<proteinExistence type="predicted"/>
<reference evidence="1 2" key="1">
    <citation type="submission" date="2020-07" db="EMBL/GenBank/DDBJ databases">
        <title>Sequencing the genomes of 1000 actinobacteria strains.</title>
        <authorList>
            <person name="Klenk H.-P."/>
        </authorList>
    </citation>
    <scope>NUCLEOTIDE SEQUENCE [LARGE SCALE GENOMIC DNA]</scope>
    <source>
        <strain evidence="1 2">DSM 43814</strain>
    </source>
</reference>
<organism evidence="1 2">
    <name type="scientific">Micromonospora purpureochromogenes</name>
    <dbReference type="NCBI Taxonomy" id="47872"/>
    <lineage>
        <taxon>Bacteria</taxon>
        <taxon>Bacillati</taxon>
        <taxon>Actinomycetota</taxon>
        <taxon>Actinomycetes</taxon>
        <taxon>Micromonosporales</taxon>
        <taxon>Micromonosporaceae</taxon>
        <taxon>Micromonospora</taxon>
    </lineage>
</organism>
<dbReference type="Proteomes" id="UP000631553">
    <property type="component" value="Unassembled WGS sequence"/>
</dbReference>
<name>A0ABX2RMV8_9ACTN</name>
<gene>
    <name evidence="1" type="ORF">HDA35_003708</name>
</gene>
<evidence type="ECO:0000313" key="2">
    <source>
        <dbReference type="Proteomes" id="UP000631553"/>
    </source>
</evidence>
<dbReference type="EMBL" id="JACCCQ010000001">
    <property type="protein sequence ID" value="NYF57877.1"/>
    <property type="molecule type" value="Genomic_DNA"/>
</dbReference>
<sequence>MRFDSEASIEAAKMLADAAEASEGDEAMKAAVLAQANASIALVYELNELTSAVERVASALYDYDGIGLGSHAREMKEALERISRKS</sequence>
<dbReference type="RefSeq" id="WP_179803861.1">
    <property type="nucleotide sequence ID" value="NZ_JACCCQ010000001.1"/>
</dbReference>
<protein>
    <recommendedName>
        <fullName evidence="3">Excreted virulence factor EspC, type VII ESX diderm</fullName>
    </recommendedName>
</protein>
<keyword evidence="2" id="KW-1185">Reference proteome</keyword>
<comment type="caution">
    <text evidence="1">The sequence shown here is derived from an EMBL/GenBank/DDBJ whole genome shotgun (WGS) entry which is preliminary data.</text>
</comment>
<evidence type="ECO:0008006" key="3">
    <source>
        <dbReference type="Google" id="ProtNLM"/>
    </source>
</evidence>
<accession>A0ABX2RMV8</accession>